<keyword evidence="13" id="KW-1185">Reference proteome</keyword>
<name>A0A4R6UVR3_9GAMM</name>
<keyword evidence="7" id="KW-1133">Transmembrane helix</keyword>
<evidence type="ECO:0000313" key="13">
    <source>
        <dbReference type="Proteomes" id="UP000295375"/>
    </source>
</evidence>
<proteinExistence type="inferred from homology"/>
<dbReference type="OrthoDB" id="5732776at2"/>
<evidence type="ECO:0000256" key="1">
    <source>
        <dbReference type="ARBA" id="ARBA00004377"/>
    </source>
</evidence>
<comment type="subcellular location">
    <subcellularLocation>
        <location evidence="1">Cell inner membrane</location>
        <topology evidence="1">Single-pass membrane protein</topology>
    </subcellularLocation>
</comment>
<evidence type="ECO:0000256" key="3">
    <source>
        <dbReference type="ARBA" id="ARBA00022475"/>
    </source>
</evidence>
<evidence type="ECO:0000256" key="10">
    <source>
        <dbReference type="ARBA" id="ARBA00030775"/>
    </source>
</evidence>
<evidence type="ECO:0000256" key="4">
    <source>
        <dbReference type="ARBA" id="ARBA00022481"/>
    </source>
</evidence>
<dbReference type="Pfam" id="PF07963">
    <property type="entry name" value="N_methyl"/>
    <property type="match status" value="1"/>
</dbReference>
<keyword evidence="4" id="KW-0488">Methylation</keyword>
<sequence>MRSKGFTIAELLVVMAVVAITAVLAAPMLTSLIESTRLTSAANAMVESVAQARSEAVKRGFTIEVVPLGANWQSGWKVKEINVVMQCPVDIPDCEDDEKEAVDKGNTVRVVEDLPPALSIGIDDDDATLQFSPTGRRVVGAEVAITICGNSKKGRVVTITPAGSTQVEHLESGCSI</sequence>
<feature type="domain" description="General secretion pathway GspH" evidence="11">
    <location>
        <begin position="41"/>
        <end position="163"/>
    </location>
</feature>
<evidence type="ECO:0000256" key="9">
    <source>
        <dbReference type="ARBA" id="ARBA00025772"/>
    </source>
</evidence>
<keyword evidence="3" id="KW-1003">Cell membrane</keyword>
<keyword evidence="8" id="KW-0472">Membrane</keyword>
<organism evidence="12 13">
    <name type="scientific">Permianibacter aggregans</name>
    <dbReference type="NCBI Taxonomy" id="1510150"/>
    <lineage>
        <taxon>Bacteria</taxon>
        <taxon>Pseudomonadati</taxon>
        <taxon>Pseudomonadota</taxon>
        <taxon>Gammaproteobacteria</taxon>
        <taxon>Pseudomonadales</taxon>
        <taxon>Pseudomonadaceae</taxon>
        <taxon>Permianibacter</taxon>
    </lineage>
</organism>
<dbReference type="RefSeq" id="WP_133587449.1">
    <property type="nucleotide sequence ID" value="NZ_CP037953.1"/>
</dbReference>
<evidence type="ECO:0000259" key="11">
    <source>
        <dbReference type="Pfam" id="PF12019"/>
    </source>
</evidence>
<dbReference type="GO" id="GO:0005886">
    <property type="term" value="C:plasma membrane"/>
    <property type="evidence" value="ECO:0007669"/>
    <property type="project" value="UniProtKB-SubCell"/>
</dbReference>
<dbReference type="InterPro" id="IPR012902">
    <property type="entry name" value="N_methyl_site"/>
</dbReference>
<evidence type="ECO:0000256" key="8">
    <source>
        <dbReference type="ARBA" id="ARBA00023136"/>
    </source>
</evidence>
<dbReference type="InterPro" id="IPR022346">
    <property type="entry name" value="T2SS_GspH"/>
</dbReference>
<keyword evidence="6" id="KW-0812">Transmembrane</keyword>
<dbReference type="Proteomes" id="UP000295375">
    <property type="component" value="Unassembled WGS sequence"/>
</dbReference>
<comment type="similarity">
    <text evidence="9">Belongs to the GSP H family.</text>
</comment>
<evidence type="ECO:0000256" key="5">
    <source>
        <dbReference type="ARBA" id="ARBA00022519"/>
    </source>
</evidence>
<accession>A0A4R6UVR3</accession>
<dbReference type="EMBL" id="SNYM01000002">
    <property type="protein sequence ID" value="TDQ50356.1"/>
    <property type="molecule type" value="Genomic_DNA"/>
</dbReference>
<protein>
    <recommendedName>
        <fullName evidence="2">Type II secretion system protein H</fullName>
    </recommendedName>
    <alternativeName>
        <fullName evidence="10">General secretion pathway protein H</fullName>
    </alternativeName>
</protein>
<dbReference type="Gene3D" id="3.55.40.10">
    <property type="entry name" value="minor pseudopilin epsh domain"/>
    <property type="match status" value="1"/>
</dbReference>
<gene>
    <name evidence="12" type="ORF">EV696_10236</name>
</gene>
<reference evidence="12 13" key="1">
    <citation type="submission" date="2019-03" db="EMBL/GenBank/DDBJ databases">
        <title>Genomic Encyclopedia of Type Strains, Phase IV (KMG-IV): sequencing the most valuable type-strain genomes for metagenomic binning, comparative biology and taxonomic classification.</title>
        <authorList>
            <person name="Goeker M."/>
        </authorList>
    </citation>
    <scope>NUCLEOTIDE SEQUENCE [LARGE SCALE GENOMIC DNA]</scope>
    <source>
        <strain evidence="12 13">DSM 103792</strain>
    </source>
</reference>
<evidence type="ECO:0000256" key="7">
    <source>
        <dbReference type="ARBA" id="ARBA00022989"/>
    </source>
</evidence>
<evidence type="ECO:0000313" key="12">
    <source>
        <dbReference type="EMBL" id="TDQ50356.1"/>
    </source>
</evidence>
<dbReference type="GO" id="GO:0015628">
    <property type="term" value="P:protein secretion by the type II secretion system"/>
    <property type="evidence" value="ECO:0007669"/>
    <property type="project" value="InterPro"/>
</dbReference>
<dbReference type="NCBIfam" id="TIGR02532">
    <property type="entry name" value="IV_pilin_GFxxxE"/>
    <property type="match status" value="1"/>
</dbReference>
<dbReference type="Pfam" id="PF12019">
    <property type="entry name" value="GspH"/>
    <property type="match status" value="1"/>
</dbReference>
<evidence type="ECO:0000256" key="2">
    <source>
        <dbReference type="ARBA" id="ARBA00021549"/>
    </source>
</evidence>
<keyword evidence="5" id="KW-0997">Cell inner membrane</keyword>
<comment type="caution">
    <text evidence="12">The sequence shown here is derived from an EMBL/GenBank/DDBJ whole genome shotgun (WGS) entry which is preliminary data.</text>
</comment>
<evidence type="ECO:0000256" key="6">
    <source>
        <dbReference type="ARBA" id="ARBA00022692"/>
    </source>
</evidence>
<dbReference type="GO" id="GO:0015627">
    <property type="term" value="C:type II protein secretion system complex"/>
    <property type="evidence" value="ECO:0007669"/>
    <property type="project" value="InterPro"/>
</dbReference>
<dbReference type="AlphaFoldDB" id="A0A4R6UVR3"/>
<dbReference type="InterPro" id="IPR045584">
    <property type="entry name" value="Pilin-like"/>
</dbReference>
<dbReference type="SUPFAM" id="SSF54523">
    <property type="entry name" value="Pili subunits"/>
    <property type="match status" value="1"/>
</dbReference>